<keyword evidence="1" id="KW-1133">Transmembrane helix</keyword>
<name>A0AAW0KL78_QUESU</name>
<keyword evidence="1" id="KW-0472">Membrane</keyword>
<dbReference type="EMBL" id="PKMF04000284">
    <property type="protein sequence ID" value="KAK7839408.1"/>
    <property type="molecule type" value="Genomic_DNA"/>
</dbReference>
<keyword evidence="3" id="KW-1185">Reference proteome</keyword>
<comment type="caution">
    <text evidence="2">The sequence shown here is derived from an EMBL/GenBank/DDBJ whole genome shotgun (WGS) entry which is preliminary data.</text>
</comment>
<dbReference type="PANTHER" id="PTHR11206">
    <property type="entry name" value="MULTIDRUG RESISTANCE PROTEIN"/>
    <property type="match status" value="1"/>
</dbReference>
<accession>A0AAW0KL78</accession>
<dbReference type="AlphaFoldDB" id="A0AAW0KL78"/>
<reference evidence="2 3" key="1">
    <citation type="journal article" date="2018" name="Sci. Data">
        <title>The draft genome sequence of cork oak.</title>
        <authorList>
            <person name="Ramos A.M."/>
            <person name="Usie A."/>
            <person name="Barbosa P."/>
            <person name="Barros P.M."/>
            <person name="Capote T."/>
            <person name="Chaves I."/>
            <person name="Simoes F."/>
            <person name="Abreu I."/>
            <person name="Carrasquinho I."/>
            <person name="Faro C."/>
            <person name="Guimaraes J.B."/>
            <person name="Mendonca D."/>
            <person name="Nobrega F."/>
            <person name="Rodrigues L."/>
            <person name="Saibo N.J.M."/>
            <person name="Varela M.C."/>
            <person name="Egas C."/>
            <person name="Matos J."/>
            <person name="Miguel C.M."/>
            <person name="Oliveira M.M."/>
            <person name="Ricardo C.P."/>
            <person name="Goncalves S."/>
        </authorList>
    </citation>
    <scope>NUCLEOTIDE SEQUENCE [LARGE SCALE GENOMIC DNA]</scope>
    <source>
        <strain evidence="3">cv. HL8</strain>
    </source>
</reference>
<keyword evidence="1" id="KW-0812">Transmembrane</keyword>
<evidence type="ECO:0000313" key="2">
    <source>
        <dbReference type="EMBL" id="KAK7839408.1"/>
    </source>
</evidence>
<evidence type="ECO:0000256" key="1">
    <source>
        <dbReference type="SAM" id="Phobius"/>
    </source>
</evidence>
<feature type="transmembrane region" description="Helical" evidence="1">
    <location>
        <begin position="115"/>
        <end position="132"/>
    </location>
</feature>
<dbReference type="Proteomes" id="UP000237347">
    <property type="component" value="Unassembled WGS sequence"/>
</dbReference>
<sequence length="170" mass="19275">MFSSIELGKAGDLETLCRQAYGAKQYQKLGIYTYTDIFSYSTTNTHRPRSSNLTIAHMYSICLIPHLFSYAILQSLNSLLPYSRVWSFQCSLVHVQLFVSIFPFLIKRIILCQMPIKSIVIVVVFIIISLLLCHHRCRLCGMAGALETLCGQAYGADKLLSYALETFCDR</sequence>
<organism evidence="2 3">
    <name type="scientific">Quercus suber</name>
    <name type="common">Cork oak</name>
    <dbReference type="NCBI Taxonomy" id="58331"/>
    <lineage>
        <taxon>Eukaryota</taxon>
        <taxon>Viridiplantae</taxon>
        <taxon>Streptophyta</taxon>
        <taxon>Embryophyta</taxon>
        <taxon>Tracheophyta</taxon>
        <taxon>Spermatophyta</taxon>
        <taxon>Magnoliopsida</taxon>
        <taxon>eudicotyledons</taxon>
        <taxon>Gunneridae</taxon>
        <taxon>Pentapetalae</taxon>
        <taxon>rosids</taxon>
        <taxon>fabids</taxon>
        <taxon>Fagales</taxon>
        <taxon>Fagaceae</taxon>
        <taxon>Quercus</taxon>
    </lineage>
</organism>
<gene>
    <name evidence="2" type="primary">DTX6_0</name>
    <name evidence="2" type="ORF">CFP56_018044</name>
</gene>
<proteinExistence type="predicted"/>
<protein>
    <submittedName>
        <fullName evidence="2">Protein detoxification 6</fullName>
    </submittedName>
</protein>
<evidence type="ECO:0000313" key="3">
    <source>
        <dbReference type="Proteomes" id="UP000237347"/>
    </source>
</evidence>